<accession>A0A9X2X9J2</accession>
<reference evidence="2" key="1">
    <citation type="submission" date="2022-08" db="EMBL/GenBank/DDBJ databases">
        <title>Chelativorans sichuanense sp. nov., a paraffin oil-degrading bacterium isolated from a mixture of oil-based drill cuttings and paddy soil.</title>
        <authorList>
            <person name="Yu J."/>
            <person name="Liu H."/>
            <person name="Chen Q."/>
        </authorList>
    </citation>
    <scope>NUCLEOTIDE SEQUENCE</scope>
    <source>
        <strain evidence="2">SCAU 2101</strain>
    </source>
</reference>
<dbReference type="AlphaFoldDB" id="A0A9X2X9J2"/>
<keyword evidence="1" id="KW-0472">Membrane</keyword>
<evidence type="ECO:0000313" key="2">
    <source>
        <dbReference type="EMBL" id="MCT8991218.1"/>
    </source>
</evidence>
<dbReference type="Proteomes" id="UP001149009">
    <property type="component" value="Unassembled WGS sequence"/>
</dbReference>
<evidence type="ECO:0000313" key="3">
    <source>
        <dbReference type="Proteomes" id="UP001149009"/>
    </source>
</evidence>
<keyword evidence="1" id="KW-1133">Transmembrane helix</keyword>
<name>A0A9X2X9J2_9HYPH</name>
<comment type="caution">
    <text evidence="2">The sequence shown here is derived from an EMBL/GenBank/DDBJ whole genome shotgun (WGS) entry which is preliminary data.</text>
</comment>
<sequence length="184" mass="20642">MKTLKLFGAAVLGWALGSFVFLMVVVFIFGRPMTDWLGSTFGIFVHRTPPNLDPPSWDAAVQLLQRGIIVTPEALISNITTTYGIMIQVLLGVLVVVGFLSFFAIRWQSIQQAENFIDQKLEKIITSDDFSRRLSNAASEVFDLQSEPLQEQLAHIALLDDRLSKIESMIAEKGDDQEPQEEDR</sequence>
<protein>
    <submittedName>
        <fullName evidence="2">Uncharacterized protein</fullName>
    </submittedName>
</protein>
<organism evidence="2 3">
    <name type="scientific">Chelativorans petroleitrophicus</name>
    <dbReference type="NCBI Taxonomy" id="2975484"/>
    <lineage>
        <taxon>Bacteria</taxon>
        <taxon>Pseudomonadati</taxon>
        <taxon>Pseudomonadota</taxon>
        <taxon>Alphaproteobacteria</taxon>
        <taxon>Hyphomicrobiales</taxon>
        <taxon>Phyllobacteriaceae</taxon>
        <taxon>Chelativorans</taxon>
    </lineage>
</organism>
<dbReference type="RefSeq" id="WP_261516130.1">
    <property type="nucleotide sequence ID" value="NZ_JAODNV010000013.1"/>
</dbReference>
<feature type="transmembrane region" description="Helical" evidence="1">
    <location>
        <begin position="85"/>
        <end position="105"/>
    </location>
</feature>
<keyword evidence="3" id="KW-1185">Reference proteome</keyword>
<evidence type="ECO:0000256" key="1">
    <source>
        <dbReference type="SAM" id="Phobius"/>
    </source>
</evidence>
<proteinExistence type="predicted"/>
<feature type="transmembrane region" description="Helical" evidence="1">
    <location>
        <begin position="7"/>
        <end position="29"/>
    </location>
</feature>
<keyword evidence="1" id="KW-0812">Transmembrane</keyword>
<dbReference type="EMBL" id="JAODNV010000013">
    <property type="protein sequence ID" value="MCT8991218.1"/>
    <property type="molecule type" value="Genomic_DNA"/>
</dbReference>
<gene>
    <name evidence="2" type="ORF">NYR54_13105</name>
</gene>